<dbReference type="RefSeq" id="WP_007037864.1">
    <property type="nucleotide sequence ID" value="NZ_DS480696.1"/>
</dbReference>
<comment type="caution">
    <text evidence="5">The sequence shown here is derived from an EMBL/GenBank/DDBJ whole genome shotgun (WGS) entry which is preliminary data.</text>
</comment>
<dbReference type="InterPro" id="IPR058506">
    <property type="entry name" value="DUF8193"/>
</dbReference>
<evidence type="ECO:0000259" key="2">
    <source>
        <dbReference type="Pfam" id="PF26613"/>
    </source>
</evidence>
<evidence type="ECO:0000259" key="3">
    <source>
        <dbReference type="Pfam" id="PF26614"/>
    </source>
</evidence>
<dbReference type="InterPro" id="IPR058507">
    <property type="entry name" value="DUF8194"/>
</dbReference>
<accession>A8RZY2</accession>
<evidence type="ECO:0000313" key="6">
    <source>
        <dbReference type="Proteomes" id="UP000005396"/>
    </source>
</evidence>
<dbReference type="Proteomes" id="UP000005396">
    <property type="component" value="Unassembled WGS sequence"/>
</dbReference>
<dbReference type="EMBL" id="ABCC02000041">
    <property type="protein sequence ID" value="EDP14134.1"/>
    <property type="molecule type" value="Genomic_DNA"/>
</dbReference>
<dbReference type="eggNOG" id="COG1572">
    <property type="taxonomic scope" value="Bacteria"/>
</dbReference>
<dbReference type="Pfam" id="PF26614">
    <property type="entry name" value="DUF8194"/>
    <property type="match status" value="1"/>
</dbReference>
<protein>
    <submittedName>
        <fullName evidence="5">Uncharacterized protein</fullName>
    </submittedName>
</protein>
<feature type="domain" description="DUF8195" evidence="4">
    <location>
        <begin position="352"/>
        <end position="558"/>
    </location>
</feature>
<dbReference type="Pfam" id="PF26615">
    <property type="entry name" value="DUF8195"/>
    <property type="match status" value="1"/>
</dbReference>
<dbReference type="Pfam" id="PF26613">
    <property type="entry name" value="DUF8193"/>
    <property type="match status" value="1"/>
</dbReference>
<organism evidence="5 6">
    <name type="scientific">Enterocloster bolteae (strain ATCC BAA-613 / DSM 15670 / CCUG 46953 / JCM 12243 / WAL 16351)</name>
    <name type="common">Clostridium bolteae</name>
    <dbReference type="NCBI Taxonomy" id="411902"/>
    <lineage>
        <taxon>Bacteria</taxon>
        <taxon>Bacillati</taxon>
        <taxon>Bacillota</taxon>
        <taxon>Clostridia</taxon>
        <taxon>Lachnospirales</taxon>
        <taxon>Lachnospiraceae</taxon>
        <taxon>Enterocloster</taxon>
    </lineage>
</organism>
<proteinExistence type="predicted"/>
<name>A8RZY2_ENTBW</name>
<dbReference type="InterPro" id="IPR058508">
    <property type="entry name" value="DUF8195"/>
</dbReference>
<feature type="signal peptide" evidence="1">
    <location>
        <begin position="1"/>
        <end position="25"/>
    </location>
</feature>
<feature type="chain" id="PRO_5002728873" evidence="1">
    <location>
        <begin position="26"/>
        <end position="563"/>
    </location>
</feature>
<reference evidence="5 6" key="1">
    <citation type="submission" date="2007-08" db="EMBL/GenBank/DDBJ databases">
        <authorList>
            <person name="Fulton L."/>
            <person name="Clifton S."/>
            <person name="Fulton B."/>
            <person name="Xu J."/>
            <person name="Minx P."/>
            <person name="Pepin K.H."/>
            <person name="Johnson M."/>
            <person name="Thiruvilangam P."/>
            <person name="Bhonagiri V."/>
            <person name="Nash W.E."/>
            <person name="Mardis E.R."/>
            <person name="Wilson R.K."/>
        </authorList>
    </citation>
    <scope>NUCLEOTIDE SEQUENCE [LARGE SCALE GENOMIC DNA]</scope>
    <source>
        <strain evidence="6">ATCC BAA-613 / DSM 15670 / CCUG 46953 / JCM 12243 / WAL 16351</strain>
    </source>
</reference>
<reference evidence="5 6" key="2">
    <citation type="submission" date="2007-09" db="EMBL/GenBank/DDBJ databases">
        <title>Draft genome sequence of Clostridium bolteae (ATCC BAA-613).</title>
        <authorList>
            <person name="Sudarsanam P."/>
            <person name="Ley R."/>
            <person name="Guruge J."/>
            <person name="Turnbaugh P.J."/>
            <person name="Mahowald M."/>
            <person name="Liep D."/>
            <person name="Gordon J."/>
        </authorList>
    </citation>
    <scope>NUCLEOTIDE SEQUENCE [LARGE SCALE GENOMIC DNA]</scope>
    <source>
        <strain evidence="6">ATCC BAA-613 / DSM 15670 / CCUG 46953 / JCM 12243 / WAL 16351</strain>
    </source>
</reference>
<evidence type="ECO:0000256" key="1">
    <source>
        <dbReference type="SAM" id="SignalP"/>
    </source>
</evidence>
<evidence type="ECO:0000259" key="4">
    <source>
        <dbReference type="Pfam" id="PF26615"/>
    </source>
</evidence>
<dbReference type="AlphaFoldDB" id="A8RZY2"/>
<feature type="domain" description="DUF8194" evidence="3">
    <location>
        <begin position="259"/>
        <end position="348"/>
    </location>
</feature>
<evidence type="ECO:0000313" key="5">
    <source>
        <dbReference type="EMBL" id="EDP14134.1"/>
    </source>
</evidence>
<dbReference type="HOGENOM" id="CLU_038792_1_0_9"/>
<dbReference type="GeneID" id="97203664"/>
<dbReference type="PaxDb" id="411902-CLOBOL_05526"/>
<feature type="domain" description="DUF8193" evidence="2">
    <location>
        <begin position="27"/>
        <end position="246"/>
    </location>
</feature>
<gene>
    <name evidence="5" type="ORF">CLOBOL_05526</name>
</gene>
<keyword evidence="1" id="KW-0732">Signal</keyword>
<sequence>MKRFLQKAVCLILLFLLALPAKAYASNGSGNMDGGGSGMGQGTSTNYWTPGYDGVRITVVDASSGSAVSSPVDFSNKTFNKPLVHFAKKNKFQYLAGAALEPAGGSYVYQIPAVAMPYIMTSNSKPANIENTRKYFCSEYAAQMVADATGVSYDSLISGSYKLVVEPIGYFTFNGTFYAMTATEGALYNRLSGGALASKLPSTVHRNLPLALFLETPDLGIPAWTGSSTAYVNDDQILSSLGIGIVSYEGLPEIGLEAPDVTYRVNTDVITSITVNTNREINPDNPANVTFHINGRSYTVNNIVIPEGGSQIVWVKWHTPSEPCRITISASLHRATTAKTSFIADIVDLNENIPPDPTATDTNPRFSVPSIPSNPQNTSAAWSVWYAYWFPDWDWCDHGDEGGHWVDNGWWEFDTHNYSASLSGTMNIAPDDIVPTAQGDTMKSGYGIKEIASARLTINAPASHYAPAQTAVSYFPEFQYQNYWRLLTCSGGMAATFRFQPNEFSTYNRQVHFSPIWFPDHTSYTVYTYVIDAWTPAGMLSLNLNDSVQIDGSLYDDWYSKRE</sequence>